<accession>A0AA39IV35</accession>
<evidence type="ECO:0000313" key="2">
    <source>
        <dbReference type="Proteomes" id="UP001175226"/>
    </source>
</evidence>
<gene>
    <name evidence="1" type="ORF">EV421DRAFT_1744208</name>
</gene>
<organism evidence="1 2">
    <name type="scientific">Armillaria borealis</name>
    <dbReference type="NCBI Taxonomy" id="47425"/>
    <lineage>
        <taxon>Eukaryota</taxon>
        <taxon>Fungi</taxon>
        <taxon>Dikarya</taxon>
        <taxon>Basidiomycota</taxon>
        <taxon>Agaricomycotina</taxon>
        <taxon>Agaricomycetes</taxon>
        <taxon>Agaricomycetidae</taxon>
        <taxon>Agaricales</taxon>
        <taxon>Marasmiineae</taxon>
        <taxon>Physalacriaceae</taxon>
        <taxon>Armillaria</taxon>
    </lineage>
</organism>
<sequence length="283" mass="31407">MHMVPILDDIRLSFLLCTSHVFVLGIPSFEVIGTDLRGVVMGTSLGGHNDADGWWKQRSSRITGDTGAMRGSLGSETTLARHTSMAARMVQVFSPEWRARLGSIRRPRVRRAEAEPSAIEIRCQGVNELFECAVEKYGPGAAQVHPAAEKSWAVHMPGESTLIIPVRVPKVTSKNFESTDLDGAVDRQKYSYITMRDDERKRQGAMWHSFNAFCRLNDPNEIPMMVVHTGYSAEPAGLWCWTAMRTQSSVTMMIDITGKTWLSKAELNQESHAKAGTVRGGLE</sequence>
<dbReference type="EMBL" id="JAUEPT010000156">
    <property type="protein sequence ID" value="KAK0430301.1"/>
    <property type="molecule type" value="Genomic_DNA"/>
</dbReference>
<comment type="caution">
    <text evidence="1">The sequence shown here is derived from an EMBL/GenBank/DDBJ whole genome shotgun (WGS) entry which is preliminary data.</text>
</comment>
<protein>
    <submittedName>
        <fullName evidence="1">Uncharacterized protein</fullName>
    </submittedName>
</protein>
<dbReference type="AlphaFoldDB" id="A0AA39IV35"/>
<proteinExistence type="predicted"/>
<reference evidence="1" key="1">
    <citation type="submission" date="2023-06" db="EMBL/GenBank/DDBJ databases">
        <authorList>
            <consortium name="Lawrence Berkeley National Laboratory"/>
            <person name="Ahrendt S."/>
            <person name="Sahu N."/>
            <person name="Indic B."/>
            <person name="Wong-Bajracharya J."/>
            <person name="Merenyi Z."/>
            <person name="Ke H.-M."/>
            <person name="Monk M."/>
            <person name="Kocsube S."/>
            <person name="Drula E."/>
            <person name="Lipzen A."/>
            <person name="Balint B."/>
            <person name="Henrissat B."/>
            <person name="Andreopoulos B."/>
            <person name="Martin F.M."/>
            <person name="Harder C.B."/>
            <person name="Rigling D."/>
            <person name="Ford K.L."/>
            <person name="Foster G.D."/>
            <person name="Pangilinan J."/>
            <person name="Papanicolaou A."/>
            <person name="Barry K."/>
            <person name="LaButti K."/>
            <person name="Viragh M."/>
            <person name="Koriabine M."/>
            <person name="Yan M."/>
            <person name="Riley R."/>
            <person name="Champramary S."/>
            <person name="Plett K.L."/>
            <person name="Tsai I.J."/>
            <person name="Slot J."/>
            <person name="Sipos G."/>
            <person name="Plett J."/>
            <person name="Nagy L.G."/>
            <person name="Grigoriev I.V."/>
        </authorList>
    </citation>
    <scope>NUCLEOTIDE SEQUENCE</scope>
    <source>
        <strain evidence="1">FPL87.14</strain>
    </source>
</reference>
<name>A0AA39IV35_9AGAR</name>
<keyword evidence="2" id="KW-1185">Reference proteome</keyword>
<evidence type="ECO:0000313" key="1">
    <source>
        <dbReference type="EMBL" id="KAK0430301.1"/>
    </source>
</evidence>
<dbReference type="Proteomes" id="UP001175226">
    <property type="component" value="Unassembled WGS sequence"/>
</dbReference>